<keyword evidence="7" id="KW-0406">Ion transport</keyword>
<comment type="subunit">
    <text evidence="9">The complex is composed of two ATP-binding proteins (NikD and NikE), two transmembrane proteins (NikB and NikC) and a solute-binding protein (NikA).</text>
</comment>
<dbReference type="FunFam" id="3.40.50.300:FF:000016">
    <property type="entry name" value="Oligopeptide ABC transporter ATP-binding component"/>
    <property type="match status" value="1"/>
</dbReference>
<dbReference type="PANTHER" id="PTHR43297">
    <property type="entry name" value="OLIGOPEPTIDE TRANSPORT ATP-BINDING PROTEIN APPD"/>
    <property type="match status" value="1"/>
</dbReference>
<evidence type="ECO:0000256" key="12">
    <source>
        <dbReference type="ARBA" id="ARBA00048610"/>
    </source>
</evidence>
<dbReference type="Gene3D" id="3.40.50.300">
    <property type="entry name" value="P-loop containing nucleotide triphosphate hydrolases"/>
    <property type="match status" value="2"/>
</dbReference>
<protein>
    <recommendedName>
        <fullName evidence="11">Nickel import system ATP-binding protein NikD</fullName>
        <ecNumber evidence="10">7.2.2.11</ecNumber>
    </recommendedName>
</protein>
<evidence type="ECO:0000256" key="7">
    <source>
        <dbReference type="ARBA" id="ARBA00023065"/>
    </source>
</evidence>
<evidence type="ECO:0000256" key="6">
    <source>
        <dbReference type="ARBA" id="ARBA00022967"/>
    </source>
</evidence>
<gene>
    <name evidence="14" type="ORF">ACFPJ5_19285</name>
</gene>
<dbReference type="InterPro" id="IPR017871">
    <property type="entry name" value="ABC_transporter-like_CS"/>
</dbReference>
<dbReference type="NCBIfam" id="NF008453">
    <property type="entry name" value="PRK11308.1"/>
    <property type="match status" value="2"/>
</dbReference>
<evidence type="ECO:0000313" key="15">
    <source>
        <dbReference type="Proteomes" id="UP001596201"/>
    </source>
</evidence>
<dbReference type="InterPro" id="IPR003439">
    <property type="entry name" value="ABC_transporter-like_ATP-bd"/>
</dbReference>
<evidence type="ECO:0000313" key="14">
    <source>
        <dbReference type="EMBL" id="MFC5369077.1"/>
    </source>
</evidence>
<dbReference type="RefSeq" id="WP_227231133.1">
    <property type="nucleotide sequence ID" value="NZ_JAJCVJ010000003.1"/>
</dbReference>
<evidence type="ECO:0000256" key="9">
    <source>
        <dbReference type="ARBA" id="ARBA00038669"/>
    </source>
</evidence>
<dbReference type="CDD" id="cd03257">
    <property type="entry name" value="ABC_NikE_OppD_transporters"/>
    <property type="match status" value="2"/>
</dbReference>
<evidence type="ECO:0000256" key="4">
    <source>
        <dbReference type="ARBA" id="ARBA00022741"/>
    </source>
</evidence>
<comment type="subcellular location">
    <subcellularLocation>
        <location evidence="1">Cell membrane</location>
        <topology evidence="1">Peripheral membrane protein</topology>
    </subcellularLocation>
</comment>
<evidence type="ECO:0000256" key="5">
    <source>
        <dbReference type="ARBA" id="ARBA00022840"/>
    </source>
</evidence>
<dbReference type="EC" id="7.2.2.11" evidence="10"/>
<dbReference type="Pfam" id="PF08352">
    <property type="entry name" value="oligo_HPY"/>
    <property type="match status" value="2"/>
</dbReference>
<organism evidence="14 15">
    <name type="scientific">Salinirubrum litoreum</name>
    <dbReference type="NCBI Taxonomy" id="1126234"/>
    <lineage>
        <taxon>Archaea</taxon>
        <taxon>Methanobacteriati</taxon>
        <taxon>Methanobacteriota</taxon>
        <taxon>Stenosarchaea group</taxon>
        <taxon>Halobacteria</taxon>
        <taxon>Halobacteriales</taxon>
        <taxon>Haloferacaceae</taxon>
        <taxon>Salinirubrum</taxon>
    </lineage>
</organism>
<dbReference type="AlphaFoldDB" id="A0ABD5RG77"/>
<evidence type="ECO:0000256" key="2">
    <source>
        <dbReference type="ARBA" id="ARBA00022448"/>
    </source>
</evidence>
<dbReference type="PROSITE" id="PS00211">
    <property type="entry name" value="ABC_TRANSPORTER_1"/>
    <property type="match status" value="2"/>
</dbReference>
<keyword evidence="2" id="KW-0813">Transport</keyword>
<dbReference type="Pfam" id="PF00005">
    <property type="entry name" value="ABC_tran"/>
    <property type="match status" value="2"/>
</dbReference>
<dbReference type="GO" id="GO:0015413">
    <property type="term" value="F:ABC-type nickel transporter activity"/>
    <property type="evidence" value="ECO:0007669"/>
    <property type="project" value="UniProtKB-EC"/>
</dbReference>
<dbReference type="Proteomes" id="UP001596201">
    <property type="component" value="Unassembled WGS sequence"/>
</dbReference>
<dbReference type="GO" id="GO:0005524">
    <property type="term" value="F:ATP binding"/>
    <property type="evidence" value="ECO:0007669"/>
    <property type="project" value="UniProtKB-KW"/>
</dbReference>
<dbReference type="GO" id="GO:0005886">
    <property type="term" value="C:plasma membrane"/>
    <property type="evidence" value="ECO:0007669"/>
    <property type="project" value="UniProtKB-SubCell"/>
</dbReference>
<dbReference type="PANTHER" id="PTHR43297:SF13">
    <property type="entry name" value="NICKEL ABC TRANSPORTER, ATP-BINDING PROTEIN"/>
    <property type="match status" value="1"/>
</dbReference>
<evidence type="ECO:0000259" key="13">
    <source>
        <dbReference type="PROSITE" id="PS50893"/>
    </source>
</evidence>
<dbReference type="InterPro" id="IPR003593">
    <property type="entry name" value="AAA+_ATPase"/>
</dbReference>
<dbReference type="EMBL" id="JBHSKX010000004">
    <property type="protein sequence ID" value="MFC5369077.1"/>
    <property type="molecule type" value="Genomic_DNA"/>
</dbReference>
<dbReference type="NCBIfam" id="TIGR01727">
    <property type="entry name" value="oligo_HPY"/>
    <property type="match status" value="2"/>
</dbReference>
<dbReference type="PROSITE" id="PS50893">
    <property type="entry name" value="ABC_TRANSPORTER_2"/>
    <property type="match status" value="2"/>
</dbReference>
<evidence type="ECO:0000256" key="11">
    <source>
        <dbReference type="ARBA" id="ARBA00044143"/>
    </source>
</evidence>
<keyword evidence="3" id="KW-1003">Cell membrane</keyword>
<feature type="domain" description="ABC transporter" evidence="13">
    <location>
        <begin position="4"/>
        <end position="252"/>
    </location>
</feature>
<accession>A0ABD5RG77</accession>
<evidence type="ECO:0000256" key="1">
    <source>
        <dbReference type="ARBA" id="ARBA00004202"/>
    </source>
</evidence>
<dbReference type="NCBIfam" id="NF007739">
    <property type="entry name" value="PRK10419.1"/>
    <property type="match status" value="2"/>
</dbReference>
<name>A0ABD5RG77_9EURY</name>
<keyword evidence="4" id="KW-0547">Nucleotide-binding</keyword>
<keyword evidence="5 14" id="KW-0067">ATP-binding</keyword>
<comment type="catalytic activity">
    <reaction evidence="12">
        <text>Ni(2+)(out) + ATP + H2O = Ni(2+)(in) + ADP + phosphate + H(+)</text>
        <dbReference type="Rhea" id="RHEA:15557"/>
        <dbReference type="ChEBI" id="CHEBI:15377"/>
        <dbReference type="ChEBI" id="CHEBI:15378"/>
        <dbReference type="ChEBI" id="CHEBI:30616"/>
        <dbReference type="ChEBI" id="CHEBI:43474"/>
        <dbReference type="ChEBI" id="CHEBI:49786"/>
        <dbReference type="ChEBI" id="CHEBI:456216"/>
        <dbReference type="EC" id="7.2.2.11"/>
    </reaction>
    <physiologicalReaction direction="left-to-right" evidence="12">
        <dbReference type="Rhea" id="RHEA:15558"/>
    </physiologicalReaction>
</comment>
<keyword evidence="6" id="KW-1278">Translocase</keyword>
<evidence type="ECO:0000256" key="10">
    <source>
        <dbReference type="ARBA" id="ARBA00039098"/>
    </source>
</evidence>
<proteinExistence type="predicted"/>
<keyword evidence="8" id="KW-0472">Membrane</keyword>
<dbReference type="InterPro" id="IPR050388">
    <property type="entry name" value="ABC_Ni/Peptide_Import"/>
</dbReference>
<sequence>MSLLEVDDVKITYRLPHSQVHAVNNVSFSIDEGDNYGLVGESGCGKSTLAKSVLGLLDSNGEIQSGSIRFNGRELTDLSERDWQSVRWEEISYIPQSAMDSLDPVMSVGAQIRQAIRKHRDVSKRTANERVDEVFEMVGLDPARTGDYPHQFSGGMRQRVTIAMALALDPDLIIADEPTTGLDVIVQDKIIDKLMEIQAETGSSLLLITHDVGVVAESCEEVSVLYGGKVMEQGETNQVFRAPTNPYSMGLKNAFPEVDEFDEQAISIPGSLPSLMHEPDGCVFRNRCPFATEECEQGHPPLVETDGQSSACYYTDRADEMRDAAADPETWGIEARDERDRSGETGDVILETQGLEKWFKQSQGILDDLRGREPNYVKAVNDVDLTVHEGEIVGVAGESGCGKSTLAEVIAALQERTGGEIFVDDTPVDELLDRSTKEFRSRVQFIFQDPFDSLNPRQRVRAAVSEPLKIQGLDSETIDRRVRQTVADVGLEPVEKYLDKLPAQLSGGERQRVAIAQALVLEPQLLICDEPASMLDVSLKANILNILREMADEREIGIVYISHDLASLTQIADRLAVMYLGRIAELGDTEDVVSTPKHPYTASLLAASPKTDPDVDRQRVLLPGEPPDPVDLPNGCNFAPRCPKAGPECREEEPERGAFADDDHEAACYFPVEDIETELLERYAEEHEEDVSEAIGDEVTL</sequence>
<dbReference type="SMART" id="SM00382">
    <property type="entry name" value="AAA"/>
    <property type="match status" value="2"/>
</dbReference>
<evidence type="ECO:0000256" key="3">
    <source>
        <dbReference type="ARBA" id="ARBA00022475"/>
    </source>
</evidence>
<keyword evidence="15" id="KW-1185">Reference proteome</keyword>
<dbReference type="SUPFAM" id="SSF52540">
    <property type="entry name" value="P-loop containing nucleoside triphosphate hydrolases"/>
    <property type="match status" value="2"/>
</dbReference>
<dbReference type="InterPro" id="IPR027417">
    <property type="entry name" value="P-loop_NTPase"/>
</dbReference>
<reference evidence="14 15" key="1">
    <citation type="journal article" date="2019" name="Int. J. Syst. Evol. Microbiol.">
        <title>The Global Catalogue of Microorganisms (GCM) 10K type strain sequencing project: providing services to taxonomists for standard genome sequencing and annotation.</title>
        <authorList>
            <consortium name="The Broad Institute Genomics Platform"/>
            <consortium name="The Broad Institute Genome Sequencing Center for Infectious Disease"/>
            <person name="Wu L."/>
            <person name="Ma J."/>
        </authorList>
    </citation>
    <scope>NUCLEOTIDE SEQUENCE [LARGE SCALE GENOMIC DNA]</scope>
    <source>
        <strain evidence="14 15">CGMCC 1.12237</strain>
    </source>
</reference>
<evidence type="ECO:0000256" key="8">
    <source>
        <dbReference type="ARBA" id="ARBA00023136"/>
    </source>
</evidence>
<dbReference type="InterPro" id="IPR013563">
    <property type="entry name" value="Oligopep_ABC_C"/>
</dbReference>
<feature type="domain" description="ABC transporter" evidence="13">
    <location>
        <begin position="350"/>
        <end position="605"/>
    </location>
</feature>
<comment type="caution">
    <text evidence="14">The sequence shown here is derived from an EMBL/GenBank/DDBJ whole genome shotgun (WGS) entry which is preliminary data.</text>
</comment>